<dbReference type="AlphaFoldDB" id="A0A1V3NUV1"/>
<evidence type="ECO:0000313" key="2">
    <source>
        <dbReference type="EMBL" id="OOG28870.1"/>
    </source>
</evidence>
<dbReference type="OrthoDB" id="8556561at2"/>
<feature type="compositionally biased region" description="Low complexity" evidence="1">
    <location>
        <begin position="280"/>
        <end position="291"/>
    </location>
</feature>
<dbReference type="NCBIfam" id="NF040582">
    <property type="entry name" value="STY4528_fam"/>
    <property type="match status" value="1"/>
</dbReference>
<name>A0A1V3NUV1_9GAMM</name>
<dbReference type="InterPro" id="IPR047749">
    <property type="entry name" value="STY4528-like"/>
</dbReference>
<evidence type="ECO:0008006" key="4">
    <source>
        <dbReference type="Google" id="ProtNLM"/>
    </source>
</evidence>
<keyword evidence="3" id="KW-1185">Reference proteome</keyword>
<dbReference type="Proteomes" id="UP000189462">
    <property type="component" value="Unassembled WGS sequence"/>
</dbReference>
<comment type="caution">
    <text evidence="2">The sequence shown here is derived from an EMBL/GenBank/DDBJ whole genome shotgun (WGS) entry which is preliminary data.</text>
</comment>
<feature type="compositionally biased region" description="Polar residues" evidence="1">
    <location>
        <begin position="244"/>
        <end position="279"/>
    </location>
</feature>
<accession>A0A1V3NUV1</accession>
<dbReference type="RefSeq" id="WP_077277206.1">
    <property type="nucleotide sequence ID" value="NZ_MVBK01000001.1"/>
</dbReference>
<gene>
    <name evidence="2" type="ORF">B1C78_00620</name>
</gene>
<sequence>MDEPEREASPRTQGLALYIERAVARLRERREDPGSEGLIFVGSWNDAIPRLLILDPILKPTEVRIWSVMKTLADPGGPASMPDYETLAKRVNVASRATVAAGLLVLRMTRWISLCARVRDPSGRFAGNVYAMHDEPVTLADAMHLDPGYLGFLFEMTGHASPRVRTVAQAVLDTIRDSIQAGEDVTQAPGLHQRAVQAMGFFAGAAPEAAEADTDSLFAVSEVQVQKLNSGDQVQKMNPDHRVQNLNSDGSPVSKNELGSNFTKNQSVGNRVQKMNSALSSSSRSKTTTTTDQDQKNHPARTRARPKPIPGLHWPSMLTPDERLLVSMHLDSVDPGLAQDILDEAQGRMAEGSVRNPTSFINRLVVLARDGGFQFTSHGLRVRKAREARLAAEARVRQYETAPMPPPAHRENTLVQRVEAMRRKRSEVMP</sequence>
<evidence type="ECO:0000256" key="1">
    <source>
        <dbReference type="SAM" id="MobiDB-lite"/>
    </source>
</evidence>
<organism evidence="2 3">
    <name type="scientific">Thioalkalivibrio denitrificans</name>
    <dbReference type="NCBI Taxonomy" id="108003"/>
    <lineage>
        <taxon>Bacteria</taxon>
        <taxon>Pseudomonadati</taxon>
        <taxon>Pseudomonadota</taxon>
        <taxon>Gammaproteobacteria</taxon>
        <taxon>Chromatiales</taxon>
        <taxon>Ectothiorhodospiraceae</taxon>
        <taxon>Thioalkalivibrio</taxon>
    </lineage>
</organism>
<dbReference type="EMBL" id="MVBK01000001">
    <property type="protein sequence ID" value="OOG28870.1"/>
    <property type="molecule type" value="Genomic_DNA"/>
</dbReference>
<dbReference type="STRING" id="108003.B1C78_00620"/>
<protein>
    <recommendedName>
        <fullName evidence="4">Helix-turn-helix domain-containing protein</fullName>
    </recommendedName>
</protein>
<reference evidence="2 3" key="1">
    <citation type="submission" date="2017-02" db="EMBL/GenBank/DDBJ databases">
        <title>Genomic diversity within the haloalkaliphilic genus Thioalkalivibrio.</title>
        <authorList>
            <person name="Ahn A.-C."/>
            <person name="Meier-Kolthoff J."/>
            <person name="Overmars L."/>
            <person name="Richter M."/>
            <person name="Woyke T."/>
            <person name="Sorokin D.Y."/>
            <person name="Muyzer G."/>
        </authorList>
    </citation>
    <scope>NUCLEOTIDE SEQUENCE [LARGE SCALE GENOMIC DNA]</scope>
    <source>
        <strain evidence="2 3">ALJD</strain>
    </source>
</reference>
<proteinExistence type="predicted"/>
<evidence type="ECO:0000313" key="3">
    <source>
        <dbReference type="Proteomes" id="UP000189462"/>
    </source>
</evidence>
<feature type="region of interest" description="Disordered" evidence="1">
    <location>
        <begin position="231"/>
        <end position="315"/>
    </location>
</feature>